<protein>
    <submittedName>
        <fullName evidence="2">Putative RNA-directed DNA polymerase from transposon BS</fullName>
    </submittedName>
</protein>
<keyword evidence="2" id="KW-0695">RNA-directed DNA polymerase</keyword>
<evidence type="ECO:0000313" key="2">
    <source>
        <dbReference type="EMBL" id="GBN56430.1"/>
    </source>
</evidence>
<keyword evidence="3" id="KW-1185">Reference proteome</keyword>
<gene>
    <name evidence="2" type="primary">RTase_507</name>
    <name evidence="2" type="ORF">AVEN_35288_1</name>
</gene>
<accession>A0A4Y2Q0R1</accession>
<dbReference type="Pfam" id="PF00078">
    <property type="entry name" value="RVT_1"/>
    <property type="match status" value="1"/>
</dbReference>
<reference evidence="2 3" key="1">
    <citation type="journal article" date="2019" name="Sci. Rep.">
        <title>Orb-weaving spider Araneus ventricosus genome elucidates the spidroin gene catalogue.</title>
        <authorList>
            <person name="Kono N."/>
            <person name="Nakamura H."/>
            <person name="Ohtoshi R."/>
            <person name="Moran D.A.P."/>
            <person name="Shinohara A."/>
            <person name="Yoshida Y."/>
            <person name="Fujiwara M."/>
            <person name="Mori M."/>
            <person name="Tomita M."/>
            <person name="Arakawa K."/>
        </authorList>
    </citation>
    <scope>NUCLEOTIDE SEQUENCE [LARGE SCALE GENOMIC DNA]</scope>
</reference>
<keyword evidence="2" id="KW-0808">Transferase</keyword>
<organism evidence="2 3">
    <name type="scientific">Araneus ventricosus</name>
    <name type="common">Orbweaver spider</name>
    <name type="synonym">Epeira ventricosa</name>
    <dbReference type="NCBI Taxonomy" id="182803"/>
    <lineage>
        <taxon>Eukaryota</taxon>
        <taxon>Metazoa</taxon>
        <taxon>Ecdysozoa</taxon>
        <taxon>Arthropoda</taxon>
        <taxon>Chelicerata</taxon>
        <taxon>Arachnida</taxon>
        <taxon>Araneae</taxon>
        <taxon>Araneomorphae</taxon>
        <taxon>Entelegynae</taxon>
        <taxon>Araneoidea</taxon>
        <taxon>Araneidae</taxon>
        <taxon>Araneus</taxon>
    </lineage>
</organism>
<evidence type="ECO:0000259" key="1">
    <source>
        <dbReference type="Pfam" id="PF00078"/>
    </source>
</evidence>
<dbReference type="PANTHER" id="PTHR19446">
    <property type="entry name" value="REVERSE TRANSCRIPTASES"/>
    <property type="match status" value="1"/>
</dbReference>
<dbReference type="OrthoDB" id="6429725at2759"/>
<dbReference type="EMBL" id="BGPR01012521">
    <property type="protein sequence ID" value="GBN56430.1"/>
    <property type="molecule type" value="Genomic_DNA"/>
</dbReference>
<proteinExistence type="predicted"/>
<dbReference type="CDD" id="cd01650">
    <property type="entry name" value="RT_nLTR_like"/>
    <property type="match status" value="1"/>
</dbReference>
<comment type="caution">
    <text evidence="2">The sequence shown here is derived from an EMBL/GenBank/DDBJ whole genome shotgun (WGS) entry which is preliminary data.</text>
</comment>
<dbReference type="AlphaFoldDB" id="A0A4Y2Q0R1"/>
<sequence length="478" mass="56554">MIPDKWQQPDVDYFEFDLKMRDEITADASIPKSGPSFPKNSKAWWKKHRTDTNRNQRKAWNVFRRHPTSANQIVFQRAKGIARWARRKSEREYWIKFVPSINVSITEKYMWDNVRRACGIYPEKRISCLRKNGQEVRNASEMVYVLAEAFASICSASNYTEPFLTHKNRTERIKLRFQTTKHLSYNTELTIFELHTALSVLKHTSPAPDEVTYSMLQHLSEHSLLNILYMFNRIWKEHVFPDCWKYAFIIPIPTPGKDPQDPLNYRPIALTSCMCKLFERIVNVRLVHILEKYEYISPFQSGFRKSRSTIDNLMSLETDIRVAFLKRNHLVSIFFDIYKARDRTWRYGIMENLYDLRFRGNLPIFVQNFLKQIFFRVRLRNTYSNTLCQEEGVSQGCVLTLFVLAINPILSVIPQTVQKNLYVDDLHISCYVRSMQLIERQLQTAINNIVEWSNKSVFTISVQKTIGIHFCKRLFILI</sequence>
<evidence type="ECO:0000313" key="3">
    <source>
        <dbReference type="Proteomes" id="UP000499080"/>
    </source>
</evidence>
<keyword evidence="2" id="KW-0548">Nucleotidyltransferase</keyword>
<dbReference type="GO" id="GO:0003964">
    <property type="term" value="F:RNA-directed DNA polymerase activity"/>
    <property type="evidence" value="ECO:0007669"/>
    <property type="project" value="UniProtKB-KW"/>
</dbReference>
<feature type="domain" description="Reverse transcriptase" evidence="1">
    <location>
        <begin position="262"/>
        <end position="465"/>
    </location>
</feature>
<dbReference type="Proteomes" id="UP000499080">
    <property type="component" value="Unassembled WGS sequence"/>
</dbReference>
<name>A0A4Y2Q0R1_ARAVE</name>
<dbReference type="InterPro" id="IPR000477">
    <property type="entry name" value="RT_dom"/>
</dbReference>